<organism evidence="14 15">
    <name type="scientific">Candidatus Uhrbacteria bacterium CG_4_9_14_3_um_filter_50_9</name>
    <dbReference type="NCBI Taxonomy" id="1975035"/>
    <lineage>
        <taxon>Bacteria</taxon>
        <taxon>Candidatus Uhriibacteriota</taxon>
    </lineage>
</organism>
<dbReference type="Gene3D" id="2.170.130.10">
    <property type="entry name" value="TonB-dependent receptor, plug domain"/>
    <property type="match status" value="1"/>
</dbReference>
<dbReference type="GO" id="GO:0009279">
    <property type="term" value="C:cell outer membrane"/>
    <property type="evidence" value="ECO:0007669"/>
    <property type="project" value="UniProtKB-SubCell"/>
</dbReference>
<protein>
    <submittedName>
        <fullName evidence="14">TonB-dependent receptor</fullName>
    </submittedName>
</protein>
<keyword evidence="5" id="KW-0732">Signal</keyword>
<dbReference type="EMBL" id="PFWU01000044">
    <property type="protein sequence ID" value="PJA45319.1"/>
    <property type="molecule type" value="Genomic_DNA"/>
</dbReference>
<evidence type="ECO:0000256" key="11">
    <source>
        <dbReference type="RuleBase" id="RU003357"/>
    </source>
</evidence>
<dbReference type="InterPro" id="IPR039426">
    <property type="entry name" value="TonB-dep_rcpt-like"/>
</dbReference>
<comment type="caution">
    <text evidence="14">The sequence shown here is derived from an EMBL/GenBank/DDBJ whole genome shotgun (WGS) entry which is preliminary data.</text>
</comment>
<evidence type="ECO:0000313" key="14">
    <source>
        <dbReference type="EMBL" id="PJA45319.1"/>
    </source>
</evidence>
<keyword evidence="3 10" id="KW-1134">Transmembrane beta strand</keyword>
<feature type="domain" description="TonB-dependent receptor plug" evidence="13">
    <location>
        <begin position="51"/>
        <end position="157"/>
    </location>
</feature>
<evidence type="ECO:0000256" key="1">
    <source>
        <dbReference type="ARBA" id="ARBA00004571"/>
    </source>
</evidence>
<evidence type="ECO:0000256" key="7">
    <source>
        <dbReference type="ARBA" id="ARBA00023136"/>
    </source>
</evidence>
<dbReference type="GO" id="GO:0044718">
    <property type="term" value="P:siderophore transmembrane transport"/>
    <property type="evidence" value="ECO:0007669"/>
    <property type="project" value="TreeGrafter"/>
</dbReference>
<keyword evidence="9 10" id="KW-0998">Cell outer membrane</keyword>
<evidence type="ECO:0000256" key="6">
    <source>
        <dbReference type="ARBA" id="ARBA00023077"/>
    </source>
</evidence>
<evidence type="ECO:0000313" key="15">
    <source>
        <dbReference type="Proteomes" id="UP000229385"/>
    </source>
</evidence>
<dbReference type="Pfam" id="PF00593">
    <property type="entry name" value="TonB_dep_Rec_b-barrel"/>
    <property type="match status" value="1"/>
</dbReference>
<dbReference type="InterPro" id="IPR012910">
    <property type="entry name" value="Plug_dom"/>
</dbReference>
<feature type="domain" description="TonB-dependent receptor-like beta-barrel" evidence="12">
    <location>
        <begin position="255"/>
        <end position="689"/>
    </location>
</feature>
<name>A0A2M7XBU2_9BACT</name>
<dbReference type="Proteomes" id="UP000229385">
    <property type="component" value="Unassembled WGS sequence"/>
</dbReference>
<evidence type="ECO:0000256" key="10">
    <source>
        <dbReference type="PROSITE-ProRule" id="PRU01360"/>
    </source>
</evidence>
<evidence type="ECO:0000256" key="5">
    <source>
        <dbReference type="ARBA" id="ARBA00022729"/>
    </source>
</evidence>
<dbReference type="GO" id="GO:0015344">
    <property type="term" value="F:siderophore uptake transmembrane transporter activity"/>
    <property type="evidence" value="ECO:0007669"/>
    <property type="project" value="TreeGrafter"/>
</dbReference>
<dbReference type="InterPro" id="IPR036942">
    <property type="entry name" value="Beta-barrel_TonB_sf"/>
</dbReference>
<sequence length="690" mass="77404">NHIEIRMVGYLTLVKSFDELSREGFSLWLAPASVTLDEVVVSATRWSQSSKDVPFKIMTVKPRDIALQNPQTAADLLGTTGEVFIQKSQQGGGSPMIRGFATNRLLIAVDGVRMNTAIFRSGNLQNVISLDPLAMEKAEVLFGPGPVIYGSDAIAGVMNFSTMKPKLANEAKSSVTGGAVMRYSSATHETTAHLDMNAAWKKFALTTSFTHSGFGDLRMGTNGPDEYLRKEYVQRLDGKDVVFTNKDPLVQKPADYEQFNLMQKVRFQPDAHWNFTYGFHYSTTSSYDRYDRLLRYRQGLPRSAEWLYGPQEWMMNNLTASHTTSGGIYDEMNIRLAHQFFEESRIDRDFNDAERRTRLEKVNAWSLNLDFQKTIGQRQKVFYGVEGVYDDVNSSGTDEDIETGEVKPGPARYPQSNWSSYAAYLAWEFKASQKLTLHSGARYNGFKLNATFDTNFYPFPFTTAEINNGALTGNLGLVFLPDEAWQLRANLSTGFRSPNVDDMGKVFDSEPGSVVVPNPGLNAEYAWNAELGIARVFGKVLKFDITGFYTVLENAFVRRNFTLNGQDSILYAGELSQVQAIQNAARAKVRGIQAGMELKLADGLGISSHLTWQKGEEELDDGTIDPLRHAAPWFGITRLTYSTQQLRMEAYLAYSSEVSYENLAAEERGKDYIYATNKDGNPYSPNWWTL</sequence>
<dbReference type="InterPro" id="IPR000531">
    <property type="entry name" value="Beta-barrel_TonB"/>
</dbReference>
<dbReference type="PANTHER" id="PTHR30069:SF29">
    <property type="entry name" value="HEMOGLOBIN AND HEMOGLOBIN-HAPTOGLOBIN-BINDING PROTEIN 1-RELATED"/>
    <property type="match status" value="1"/>
</dbReference>
<dbReference type="AlphaFoldDB" id="A0A2M7XBU2"/>
<keyword evidence="7 10" id="KW-0472">Membrane</keyword>
<dbReference type="InterPro" id="IPR037066">
    <property type="entry name" value="Plug_dom_sf"/>
</dbReference>
<evidence type="ECO:0000256" key="2">
    <source>
        <dbReference type="ARBA" id="ARBA00022448"/>
    </source>
</evidence>
<feature type="non-terminal residue" evidence="14">
    <location>
        <position position="1"/>
    </location>
</feature>
<evidence type="ECO:0000259" key="13">
    <source>
        <dbReference type="Pfam" id="PF07715"/>
    </source>
</evidence>
<evidence type="ECO:0000256" key="9">
    <source>
        <dbReference type="ARBA" id="ARBA00023237"/>
    </source>
</evidence>
<reference evidence="15" key="1">
    <citation type="submission" date="2017-09" db="EMBL/GenBank/DDBJ databases">
        <title>Depth-based differentiation of microbial function through sediment-hosted aquifers and enrichment of novel symbionts in the deep terrestrial subsurface.</title>
        <authorList>
            <person name="Probst A.J."/>
            <person name="Ladd B."/>
            <person name="Jarett J.K."/>
            <person name="Geller-Mcgrath D.E."/>
            <person name="Sieber C.M.K."/>
            <person name="Emerson J.B."/>
            <person name="Anantharaman K."/>
            <person name="Thomas B.C."/>
            <person name="Malmstrom R."/>
            <person name="Stieglmeier M."/>
            <person name="Klingl A."/>
            <person name="Woyke T."/>
            <person name="Ryan C.M."/>
            <person name="Banfield J.F."/>
        </authorList>
    </citation>
    <scope>NUCLEOTIDE SEQUENCE [LARGE SCALE GENOMIC DNA]</scope>
</reference>
<accession>A0A2M7XBU2</accession>
<keyword evidence="4 10" id="KW-0812">Transmembrane</keyword>
<comment type="subcellular location">
    <subcellularLocation>
        <location evidence="1 10">Cell outer membrane</location>
        <topology evidence="1 10">Multi-pass membrane protein</topology>
    </subcellularLocation>
</comment>
<comment type="similarity">
    <text evidence="10 11">Belongs to the TonB-dependent receptor family.</text>
</comment>
<evidence type="ECO:0000259" key="12">
    <source>
        <dbReference type="Pfam" id="PF00593"/>
    </source>
</evidence>
<dbReference type="PROSITE" id="PS52016">
    <property type="entry name" value="TONB_DEPENDENT_REC_3"/>
    <property type="match status" value="1"/>
</dbReference>
<feature type="non-terminal residue" evidence="14">
    <location>
        <position position="690"/>
    </location>
</feature>
<evidence type="ECO:0000256" key="4">
    <source>
        <dbReference type="ARBA" id="ARBA00022692"/>
    </source>
</evidence>
<dbReference type="SUPFAM" id="SSF56935">
    <property type="entry name" value="Porins"/>
    <property type="match status" value="1"/>
</dbReference>
<dbReference type="Pfam" id="PF07715">
    <property type="entry name" value="Plug"/>
    <property type="match status" value="1"/>
</dbReference>
<proteinExistence type="inferred from homology"/>
<dbReference type="Gene3D" id="2.40.170.20">
    <property type="entry name" value="TonB-dependent receptor, beta-barrel domain"/>
    <property type="match status" value="1"/>
</dbReference>
<dbReference type="PANTHER" id="PTHR30069">
    <property type="entry name" value="TONB-DEPENDENT OUTER MEMBRANE RECEPTOR"/>
    <property type="match status" value="1"/>
</dbReference>
<gene>
    <name evidence="14" type="ORF">CO174_04005</name>
</gene>
<keyword evidence="8 14" id="KW-0675">Receptor</keyword>
<evidence type="ECO:0000256" key="3">
    <source>
        <dbReference type="ARBA" id="ARBA00022452"/>
    </source>
</evidence>
<keyword evidence="2 10" id="KW-0813">Transport</keyword>
<evidence type="ECO:0000256" key="8">
    <source>
        <dbReference type="ARBA" id="ARBA00023170"/>
    </source>
</evidence>
<keyword evidence="6 11" id="KW-0798">TonB box</keyword>